<keyword evidence="5" id="KW-1185">Reference proteome</keyword>
<proteinExistence type="inferred from homology"/>
<feature type="domain" description="AMP-dependent synthetase/ligase" evidence="2">
    <location>
        <begin position="126"/>
        <end position="452"/>
    </location>
</feature>
<dbReference type="PROSITE" id="PS00455">
    <property type="entry name" value="AMP_BINDING"/>
    <property type="match status" value="1"/>
</dbReference>
<reference evidence="4" key="1">
    <citation type="submission" date="2023-11" db="EMBL/GenBank/DDBJ databases">
        <authorList>
            <person name="Alioto T."/>
            <person name="Alioto T."/>
            <person name="Gomez Garrido J."/>
        </authorList>
    </citation>
    <scope>NUCLEOTIDE SEQUENCE</scope>
</reference>
<dbReference type="EMBL" id="CAVMBE010000038">
    <property type="protein sequence ID" value="CAK4030611.1"/>
    <property type="molecule type" value="Genomic_DNA"/>
</dbReference>
<dbReference type="PANTHER" id="PTHR43201:SF8">
    <property type="entry name" value="ACYL-COA SYNTHETASE FAMILY MEMBER 3"/>
    <property type="match status" value="1"/>
</dbReference>
<name>A0AAI8Z1C2_9PEZI</name>
<dbReference type="Gene3D" id="3.30.300.30">
    <property type="match status" value="1"/>
</dbReference>
<gene>
    <name evidence="4" type="ORF">LECACI_7A005769</name>
</gene>
<sequence length="632" mass="69998">MPPSPTSPSIAALFRQLEKRAINSSSTFERNPETVYKEDVLPLQTLLKEQWKMSSFDDRTLQVPEHTGKHIFPCHPLFNRLVRFAHANPPRLCVRDVNTGVEATHVQLLTDVLAFRERVWQNLSDGVKKALDQRQEVYIGILAPGGYEFTVAILAALALGAAVVPMTVALPPEEALYFATKSRAAAVLVSDGALRLGLALEKLVKDADPSSRFVCIPVAPSLMQPPLDPAQIIVSSDMYLDDNAPGVVIFTSGTTGPPKGAVMRRAFVHDEALSVVDHYNVTPDDILLHLLPVHHATGIGIMFFPFLIGGALLEFRSGSFNPEWTWERWRRGRNLFFSGVPTIYMRMMRYFQQNLSPRSDAQEYIEGARGVRTCICGTSALPKPIADFWAKLLDQNILLRYGMTETGAVFKVRMGDKNVPDGSVGNVFPGCDVRLSEGDQGEILAKSPGMFSKFLFDAEATAASHTSDGYYKTGDMARREGGYYFIMGRASVDIIKSGGYKISALDIEREILALQYAAEVMVVGVPDDEYGERVGAVMCLKGEKDMAPDDGTHVVQDLTIQKLRDDLRSRLAGYKLPTVLRIEAEELPKSGTGKVVKKVLGPRFFPPDKYKTMAEVQVWRRQDDKSKAHSKL</sequence>
<dbReference type="InterPro" id="IPR025110">
    <property type="entry name" value="AMP-bd_C"/>
</dbReference>
<dbReference type="Gene3D" id="3.40.50.12780">
    <property type="entry name" value="N-terminal domain of ligase-like"/>
    <property type="match status" value="1"/>
</dbReference>
<dbReference type="InterPro" id="IPR045851">
    <property type="entry name" value="AMP-bd_C_sf"/>
</dbReference>
<dbReference type="Pfam" id="PF00501">
    <property type="entry name" value="AMP-binding"/>
    <property type="match status" value="1"/>
</dbReference>
<protein>
    <submittedName>
        <fullName evidence="4">Malonate-- ligase</fullName>
    </submittedName>
</protein>
<dbReference type="GO" id="GO:0031956">
    <property type="term" value="F:medium-chain fatty acid-CoA ligase activity"/>
    <property type="evidence" value="ECO:0007669"/>
    <property type="project" value="TreeGrafter"/>
</dbReference>
<dbReference type="GO" id="GO:0006631">
    <property type="term" value="P:fatty acid metabolic process"/>
    <property type="evidence" value="ECO:0007669"/>
    <property type="project" value="TreeGrafter"/>
</dbReference>
<dbReference type="SUPFAM" id="SSF56801">
    <property type="entry name" value="Acetyl-CoA synthetase-like"/>
    <property type="match status" value="1"/>
</dbReference>
<evidence type="ECO:0000259" key="2">
    <source>
        <dbReference type="Pfam" id="PF00501"/>
    </source>
</evidence>
<evidence type="ECO:0000256" key="1">
    <source>
        <dbReference type="ARBA" id="ARBA00006432"/>
    </source>
</evidence>
<dbReference type="InterPro" id="IPR020845">
    <property type="entry name" value="AMP-binding_CS"/>
</dbReference>
<dbReference type="InterPro" id="IPR000873">
    <property type="entry name" value="AMP-dep_synth/lig_dom"/>
</dbReference>
<dbReference type="PANTHER" id="PTHR43201">
    <property type="entry name" value="ACYL-COA SYNTHETASE"/>
    <property type="match status" value="1"/>
</dbReference>
<dbReference type="Pfam" id="PF13193">
    <property type="entry name" value="AMP-binding_C"/>
    <property type="match status" value="1"/>
</dbReference>
<evidence type="ECO:0000313" key="5">
    <source>
        <dbReference type="Proteomes" id="UP001296104"/>
    </source>
</evidence>
<accession>A0AAI8Z1C2</accession>
<keyword evidence="4" id="KW-0436">Ligase</keyword>
<comment type="similarity">
    <text evidence="1">Belongs to the ATP-dependent AMP-binding enzyme family.</text>
</comment>
<organism evidence="4 5">
    <name type="scientific">Lecanosticta acicola</name>
    <dbReference type="NCBI Taxonomy" id="111012"/>
    <lineage>
        <taxon>Eukaryota</taxon>
        <taxon>Fungi</taxon>
        <taxon>Dikarya</taxon>
        <taxon>Ascomycota</taxon>
        <taxon>Pezizomycotina</taxon>
        <taxon>Dothideomycetes</taxon>
        <taxon>Dothideomycetidae</taxon>
        <taxon>Mycosphaerellales</taxon>
        <taxon>Mycosphaerellaceae</taxon>
        <taxon>Lecanosticta</taxon>
    </lineage>
</organism>
<comment type="caution">
    <text evidence="4">The sequence shown here is derived from an EMBL/GenBank/DDBJ whole genome shotgun (WGS) entry which is preliminary data.</text>
</comment>
<evidence type="ECO:0000259" key="3">
    <source>
        <dbReference type="Pfam" id="PF13193"/>
    </source>
</evidence>
<dbReference type="AlphaFoldDB" id="A0AAI8Z1C2"/>
<feature type="domain" description="AMP-binding enzyme C-terminal" evidence="3">
    <location>
        <begin position="507"/>
        <end position="594"/>
    </location>
</feature>
<dbReference type="InterPro" id="IPR042099">
    <property type="entry name" value="ANL_N_sf"/>
</dbReference>
<evidence type="ECO:0000313" key="4">
    <source>
        <dbReference type="EMBL" id="CAK4030611.1"/>
    </source>
</evidence>
<dbReference type="Proteomes" id="UP001296104">
    <property type="component" value="Unassembled WGS sequence"/>
</dbReference>